<evidence type="ECO:0000313" key="2">
    <source>
        <dbReference type="Proteomes" id="UP000193944"/>
    </source>
</evidence>
<reference evidence="1 2" key="2">
    <citation type="submission" date="2016-08" db="EMBL/GenBank/DDBJ databases">
        <title>Pervasive Adenine N6-methylation of Active Genes in Fungi.</title>
        <authorList>
            <consortium name="DOE Joint Genome Institute"/>
            <person name="Mondo S.J."/>
            <person name="Dannebaum R.O."/>
            <person name="Kuo R.C."/>
            <person name="Labutti K."/>
            <person name="Haridas S."/>
            <person name="Kuo A."/>
            <person name="Salamov A."/>
            <person name="Ahrendt S.R."/>
            <person name="Lipzen A."/>
            <person name="Sullivan W."/>
            <person name="Andreopoulos W.B."/>
            <person name="Clum A."/>
            <person name="Lindquist E."/>
            <person name="Daum C."/>
            <person name="Ramamoorthy G.K."/>
            <person name="Gryganskyi A."/>
            <person name="Culley D."/>
            <person name="Magnuson J.K."/>
            <person name="James T.Y."/>
            <person name="O'Malley M.A."/>
            <person name="Stajich J.E."/>
            <person name="Spatafora J.W."/>
            <person name="Visel A."/>
            <person name="Grigoriev I.V."/>
        </authorList>
    </citation>
    <scope>NUCLEOTIDE SEQUENCE [LARGE SCALE GENOMIC DNA]</scope>
    <source>
        <strain evidence="1 2">S4</strain>
    </source>
</reference>
<reference evidence="1 2" key="1">
    <citation type="submission" date="2016-08" db="EMBL/GenBank/DDBJ databases">
        <title>A Parts List for Fungal Cellulosomes Revealed by Comparative Genomics.</title>
        <authorList>
            <consortium name="DOE Joint Genome Institute"/>
            <person name="Haitjema C.H."/>
            <person name="Gilmore S.P."/>
            <person name="Henske J.K."/>
            <person name="Solomon K.V."/>
            <person name="De Groot R."/>
            <person name="Kuo A."/>
            <person name="Mondo S.J."/>
            <person name="Salamov A.A."/>
            <person name="Labutti K."/>
            <person name="Zhao Z."/>
            <person name="Chiniquy J."/>
            <person name="Barry K."/>
            <person name="Brewer H.M."/>
            <person name="Purvine S.O."/>
            <person name="Wright A.T."/>
            <person name="Boxma B."/>
            <person name="Van Alen T."/>
            <person name="Hackstein J.H."/>
            <person name="Baker S.E."/>
            <person name="Grigoriev I.V."/>
            <person name="O'Malley M.A."/>
        </authorList>
    </citation>
    <scope>NUCLEOTIDE SEQUENCE [LARGE SCALE GENOMIC DNA]</scope>
    <source>
        <strain evidence="1 2">S4</strain>
    </source>
</reference>
<dbReference type="SUPFAM" id="SSF141739">
    <property type="entry name" value="MFPT repeat-like"/>
    <property type="match status" value="1"/>
</dbReference>
<dbReference type="PANTHER" id="PTHR31649:SF1">
    <property type="entry name" value="FARNESOIC ACID O-METHYL TRANSFERASE DOMAIN-CONTAINING PROTEIN"/>
    <property type="match status" value="1"/>
</dbReference>
<organism evidence="1 2">
    <name type="scientific">Anaeromyces robustus</name>
    <dbReference type="NCBI Taxonomy" id="1754192"/>
    <lineage>
        <taxon>Eukaryota</taxon>
        <taxon>Fungi</taxon>
        <taxon>Fungi incertae sedis</taxon>
        <taxon>Chytridiomycota</taxon>
        <taxon>Chytridiomycota incertae sedis</taxon>
        <taxon>Neocallimastigomycetes</taxon>
        <taxon>Neocallimastigales</taxon>
        <taxon>Neocallimastigaceae</taxon>
        <taxon>Anaeromyces</taxon>
    </lineage>
</organism>
<dbReference type="PANTHER" id="PTHR31649">
    <property type="entry name" value="AGAP009604-PA"/>
    <property type="match status" value="1"/>
</dbReference>
<dbReference type="Pfam" id="PF11901">
    <property type="entry name" value="DM9"/>
    <property type="match status" value="1"/>
</dbReference>
<feature type="non-terminal residue" evidence="1">
    <location>
        <position position="1"/>
    </location>
</feature>
<accession>A0A1Y1W627</accession>
<dbReference type="OrthoDB" id="2148895at2759"/>
<gene>
    <name evidence="1" type="ORF">BCR32DRAFT_190065</name>
</gene>
<feature type="non-terminal residue" evidence="1">
    <location>
        <position position="119"/>
    </location>
</feature>
<proteinExistence type="predicted"/>
<dbReference type="AlphaFoldDB" id="A0A1Y1W627"/>
<dbReference type="InterPro" id="IPR006616">
    <property type="entry name" value="DM9_repeat"/>
</dbReference>
<comment type="caution">
    <text evidence="1">The sequence shown here is derived from an EMBL/GenBank/DDBJ whole genome shotgun (WGS) entry which is preliminary data.</text>
</comment>
<sequence length="119" mass="13499">KTFYVARCPIEQGVHPGYFDPKNGRCYSSYGGKEVVSFDFEVLVCDPSRYIWTPCSDPKSFTGNPIIGGYENNGLELYVCKCMHKDVPYFGKTNKEASCAYFGNDGKERKVTQFDILTY</sequence>
<dbReference type="EMBL" id="MCFG01000423">
    <property type="protein sequence ID" value="ORX68862.1"/>
    <property type="molecule type" value="Genomic_DNA"/>
</dbReference>
<dbReference type="Proteomes" id="UP000193944">
    <property type="component" value="Unassembled WGS sequence"/>
</dbReference>
<evidence type="ECO:0000313" key="1">
    <source>
        <dbReference type="EMBL" id="ORX68862.1"/>
    </source>
</evidence>
<protein>
    <submittedName>
        <fullName evidence="1">Uncharacterized protein</fullName>
    </submittedName>
</protein>
<name>A0A1Y1W627_9FUNG</name>
<keyword evidence="2" id="KW-1185">Reference proteome</keyword>